<comment type="catalytic activity">
    <reaction evidence="6">
        <text>1D-myo-inositol 1,4,5-trisphosphate + ATP = 1D-myo-inositol 1,3,4,5-tetrakisphosphate + ADP + H(+)</text>
        <dbReference type="Rhea" id="RHEA:11020"/>
        <dbReference type="ChEBI" id="CHEBI:15378"/>
        <dbReference type="ChEBI" id="CHEBI:30616"/>
        <dbReference type="ChEBI" id="CHEBI:57895"/>
        <dbReference type="ChEBI" id="CHEBI:203600"/>
        <dbReference type="ChEBI" id="CHEBI:456216"/>
        <dbReference type="EC" id="2.7.1.127"/>
    </reaction>
    <physiologicalReaction direction="left-to-right" evidence="6">
        <dbReference type="Rhea" id="RHEA:11021"/>
    </physiologicalReaction>
</comment>
<evidence type="ECO:0000256" key="3">
    <source>
        <dbReference type="ARBA" id="ARBA00022741"/>
    </source>
</evidence>
<dbReference type="OMA" id="MYDKMMA"/>
<evidence type="ECO:0000256" key="1">
    <source>
        <dbReference type="ARBA" id="ARBA00007374"/>
    </source>
</evidence>
<dbReference type="PANTHER" id="PTHR12400">
    <property type="entry name" value="INOSITOL POLYPHOSPHATE KINASE"/>
    <property type="match status" value="1"/>
</dbReference>
<sequence length="468" mass="52934">MAVLQPSWEGGERQDPALLCHVVPPWAQSIFRRESGGGDVPSQFYQPVSCGRLWLLPAPMQTRDPVKMHFSPRLNPPPPVTLGWILPPGSRLWPFLPQVPSQPPAFCLDPPTLCRLKGLLGVRRRVTVDLGLGNGPSEGLWKQAAVSPRVVRVPAGPPAAHGIRLCFDPQNKPWRKLKNMVHWSPCVVSFRKRYPWVQLAGHTGNFKAGDFGRILKKYCPSEQRCLERLVCDALQPFVPMYFGVVEHDGETYIQMEDLLCGFDAPSIMDCKMGVRTYLEEELEKARQQPCPRRDMYDKMVAVDPTAPTPEEHAQCGVLKPRYMQWRETLSSTTTLGFRIEGIKKADGTCSTSFKKTRQPEQVMQAFWDFVDGSKDILKAYLERLLELRVALEQSEFLKTHEVVGSSLLFVHDQTGQARVWMIDFGKTVPLPEKQTLTHRLPWVEGNREDGYLWGLDNLIAVLEGVQGD</sequence>
<protein>
    <recommendedName>
        <fullName evidence="7">Kinase</fullName>
        <ecNumber evidence="7">2.7.-.-</ecNumber>
    </recommendedName>
</protein>
<dbReference type="GO" id="GO:0000828">
    <property type="term" value="F:inositol hexakisphosphate kinase activity"/>
    <property type="evidence" value="ECO:0007669"/>
    <property type="project" value="TreeGrafter"/>
</dbReference>
<evidence type="ECO:0000256" key="7">
    <source>
        <dbReference type="RuleBase" id="RU363090"/>
    </source>
</evidence>
<proteinExistence type="inferred from homology"/>
<comment type="similarity">
    <text evidence="1 7">Belongs to the inositol phosphokinase (IPK) family.</text>
</comment>
<dbReference type="EC" id="2.7.-.-" evidence="7"/>
<dbReference type="SUPFAM" id="SSF56104">
    <property type="entry name" value="SAICAR synthase-like"/>
    <property type="match status" value="1"/>
</dbReference>
<keyword evidence="2 7" id="KW-0808">Transferase</keyword>
<evidence type="ECO:0000256" key="5">
    <source>
        <dbReference type="ARBA" id="ARBA00022840"/>
    </source>
</evidence>
<dbReference type="GO" id="GO:0005634">
    <property type="term" value="C:nucleus"/>
    <property type="evidence" value="ECO:0007669"/>
    <property type="project" value="TreeGrafter"/>
</dbReference>
<dbReference type="GO" id="GO:0005737">
    <property type="term" value="C:cytoplasm"/>
    <property type="evidence" value="ECO:0007669"/>
    <property type="project" value="TreeGrafter"/>
</dbReference>
<dbReference type="FunFam" id="3.30.470.160:FF:000001">
    <property type="entry name" value="Kinase"/>
    <property type="match status" value="1"/>
</dbReference>
<dbReference type="Ensembl" id="ENSSMRT00000003681.1">
    <property type="protein sequence ID" value="ENSSMRP00000003084.1"/>
    <property type="gene ID" value="ENSSMRG00000002494.1"/>
</dbReference>
<dbReference type="GO" id="GO:0046854">
    <property type="term" value="P:phosphatidylinositol phosphate biosynthetic process"/>
    <property type="evidence" value="ECO:0007669"/>
    <property type="project" value="TreeGrafter"/>
</dbReference>
<keyword evidence="4 7" id="KW-0418">Kinase</keyword>
<keyword evidence="5" id="KW-0067">ATP-binding</keyword>
<dbReference type="Pfam" id="PF03770">
    <property type="entry name" value="IPK"/>
    <property type="match status" value="1"/>
</dbReference>
<keyword evidence="3" id="KW-0547">Nucleotide-binding</keyword>
<dbReference type="InterPro" id="IPR038286">
    <property type="entry name" value="IPK_sf"/>
</dbReference>
<dbReference type="GO" id="GO:0008440">
    <property type="term" value="F:inositol-1,4,5-trisphosphate 3-kinase activity"/>
    <property type="evidence" value="ECO:0007669"/>
    <property type="project" value="UniProtKB-EC"/>
</dbReference>
<accession>A0A8D0B6S3</accession>
<dbReference type="Gene3D" id="3.30.470.160">
    <property type="entry name" value="Inositol polyphosphate kinase"/>
    <property type="match status" value="1"/>
</dbReference>
<dbReference type="GO" id="GO:0005524">
    <property type="term" value="F:ATP binding"/>
    <property type="evidence" value="ECO:0007669"/>
    <property type="project" value="UniProtKB-KW"/>
</dbReference>
<evidence type="ECO:0000313" key="8">
    <source>
        <dbReference type="Ensembl" id="ENSSMRP00000003084.1"/>
    </source>
</evidence>
<dbReference type="InterPro" id="IPR005522">
    <property type="entry name" value="IPK"/>
</dbReference>
<evidence type="ECO:0000313" key="9">
    <source>
        <dbReference type="Proteomes" id="UP000694421"/>
    </source>
</evidence>
<organism evidence="8 9">
    <name type="scientific">Salvator merianae</name>
    <name type="common">Argentine black and white tegu</name>
    <name type="synonym">Tupinambis merianae</name>
    <dbReference type="NCBI Taxonomy" id="96440"/>
    <lineage>
        <taxon>Eukaryota</taxon>
        <taxon>Metazoa</taxon>
        <taxon>Chordata</taxon>
        <taxon>Craniata</taxon>
        <taxon>Vertebrata</taxon>
        <taxon>Euteleostomi</taxon>
        <taxon>Lepidosauria</taxon>
        <taxon>Squamata</taxon>
        <taxon>Bifurcata</taxon>
        <taxon>Unidentata</taxon>
        <taxon>Episquamata</taxon>
        <taxon>Laterata</taxon>
        <taxon>Teiioidea</taxon>
        <taxon>Teiidae</taxon>
        <taxon>Salvator</taxon>
    </lineage>
</organism>
<keyword evidence="9" id="KW-1185">Reference proteome</keyword>
<dbReference type="Proteomes" id="UP000694421">
    <property type="component" value="Unplaced"/>
</dbReference>
<dbReference type="GeneTree" id="ENSGT00940000160033"/>
<name>A0A8D0B6S3_SALMN</name>
<dbReference type="AlphaFoldDB" id="A0A8D0B6S3"/>
<reference evidence="8" key="2">
    <citation type="submission" date="2025-09" db="UniProtKB">
        <authorList>
            <consortium name="Ensembl"/>
        </authorList>
    </citation>
    <scope>IDENTIFICATION</scope>
</reference>
<evidence type="ECO:0000256" key="6">
    <source>
        <dbReference type="ARBA" id="ARBA00051963"/>
    </source>
</evidence>
<dbReference type="GO" id="GO:0032958">
    <property type="term" value="P:inositol phosphate biosynthetic process"/>
    <property type="evidence" value="ECO:0007669"/>
    <property type="project" value="InterPro"/>
</dbReference>
<dbReference type="PANTHER" id="PTHR12400:SF106">
    <property type="entry name" value="INOSITOL-TRISPHOSPHATE 3-KINASE C"/>
    <property type="match status" value="1"/>
</dbReference>
<evidence type="ECO:0000256" key="4">
    <source>
        <dbReference type="ARBA" id="ARBA00022777"/>
    </source>
</evidence>
<evidence type="ECO:0000256" key="2">
    <source>
        <dbReference type="ARBA" id="ARBA00022679"/>
    </source>
</evidence>
<reference evidence="8" key="1">
    <citation type="submission" date="2025-08" db="UniProtKB">
        <authorList>
            <consortium name="Ensembl"/>
        </authorList>
    </citation>
    <scope>IDENTIFICATION</scope>
</reference>